<evidence type="ECO:0000313" key="1">
    <source>
        <dbReference type="EMBL" id="WGZ93981.1"/>
    </source>
</evidence>
<reference evidence="1" key="2">
    <citation type="submission" date="2023-04" db="EMBL/GenBank/DDBJ databases">
        <authorList>
            <person name="Beletskiy A.V."/>
            <person name="Mardanov A.V."/>
            <person name="Ravin N.V."/>
        </authorList>
    </citation>
    <scope>NUCLEOTIDE SEQUENCE</scope>
    <source>
        <strain evidence="1">GKL-02</strain>
    </source>
</reference>
<protein>
    <submittedName>
        <fullName evidence="1">Uncharacterized protein</fullName>
    </submittedName>
</protein>
<name>A0AA95HB45_9GAMM</name>
<dbReference type="KEGG" id="tput:QJT81_19680"/>
<proteinExistence type="predicted"/>
<organism evidence="1">
    <name type="scientific">Candidatus Thiothrix putei</name>
    <dbReference type="NCBI Taxonomy" id="3080811"/>
    <lineage>
        <taxon>Bacteria</taxon>
        <taxon>Pseudomonadati</taxon>
        <taxon>Pseudomonadota</taxon>
        <taxon>Gammaproteobacteria</taxon>
        <taxon>Thiotrichales</taxon>
        <taxon>Thiotrichaceae</taxon>
        <taxon>Thiothrix</taxon>
    </lineage>
</organism>
<gene>
    <name evidence="1" type="ORF">QJT81_19680</name>
</gene>
<sequence length="108" mass="11185">MPPMITPGTHMGKTTDGCNADVKFIWNGGSTATLWTSKGDINLTGVQKQADGTLTATGGSGSYNGWYGSLVDNDGNGKVFTLSTQGADGKFSFEADLKKGMDLTGKVS</sequence>
<accession>A0AA95HB45</accession>
<dbReference type="Proteomes" id="UP001301326">
    <property type="component" value="Chromosome"/>
</dbReference>
<dbReference type="EMBL" id="CP124756">
    <property type="protein sequence ID" value="WGZ93981.1"/>
    <property type="molecule type" value="Genomic_DNA"/>
</dbReference>
<reference evidence="1" key="1">
    <citation type="journal article" date="2023" name="Int. J. Mol. Sci.">
        <title>Metagenomics Revealed a New Genus 'Candidatus Thiocaldithrix dubininis' gen. nov., sp. nov. and a New Species 'Candidatus Thiothrix putei' sp. nov. in the Family Thiotrichaceae, Some Members of Which Have Traits of Both Na+- and H+-Motive Energetics.</title>
        <authorList>
            <person name="Ravin N.V."/>
            <person name="Muntyan M.S."/>
            <person name="Smolyakov D.D."/>
            <person name="Rudenko T.S."/>
            <person name="Beletsky A.V."/>
            <person name="Mardanov A.V."/>
            <person name="Grabovich M.Y."/>
        </authorList>
    </citation>
    <scope>NUCLEOTIDE SEQUENCE</scope>
    <source>
        <strain evidence="1">GKL-02</strain>
    </source>
</reference>
<dbReference type="AlphaFoldDB" id="A0AA95HB45"/>